<keyword evidence="7" id="KW-0812">Transmembrane</keyword>
<evidence type="ECO:0000256" key="6">
    <source>
        <dbReference type="ARBA" id="ARBA00022679"/>
    </source>
</evidence>
<keyword evidence="17" id="KW-1185">Reference proteome</keyword>
<feature type="chain" id="PRO_5019391501" description="alpha-1,6-mannosyl-glycoprotein 6-beta-N-acetylglucosaminyltransferase" evidence="14">
    <location>
        <begin position="27"/>
        <end position="499"/>
    </location>
</feature>
<evidence type="ECO:0000256" key="14">
    <source>
        <dbReference type="SAM" id="SignalP"/>
    </source>
</evidence>
<dbReference type="EC" id="2.4.1.155" evidence="4"/>
<dbReference type="GeneID" id="39592317"/>
<evidence type="ECO:0000259" key="15">
    <source>
        <dbReference type="Pfam" id="PF15024"/>
    </source>
</evidence>
<comment type="similarity">
    <text evidence="3">Belongs to the glycosyltransferase 18 family.</text>
</comment>
<evidence type="ECO:0000313" key="17">
    <source>
        <dbReference type="Proteomes" id="UP000279236"/>
    </source>
</evidence>
<dbReference type="RefSeq" id="XP_028477011.1">
    <property type="nucleotide sequence ID" value="XM_028623118.1"/>
</dbReference>
<comment type="pathway">
    <text evidence="2">Protein modification; protein glycosylation.</text>
</comment>
<sequence length="499" mass="57679">MSFIRTPRRWVPIAALFLFIVALNHIDPNSRVHYTNWTTAKLEPLSPTDVARVAALKSLVAVPDDPVEFANDRDKGLAWRDVYTAYNAAKLRELAVCNAHGDCHPNANKVILFMSTWCIQATFENFIGGEGIWCKGMIGSLERQGYTVLYTNDEGSEHFVKKLYQQIPDLIKIVVNDDGFEGPRNLDHRPFYQKTPTRPDGIPLWKVFTFRYFGSVHPSKVGDRWSISAEPQWREQDTPWFENYTYIGYDIPKITGGTPSSQRPYRVWVYGKRSVYFDSSEANTAMWPMEWFERARKELVQDYPGFEFIGSIKVENVENSKDQYYIDNYVNKGMKEVPCPEGIRNLGTLLPKAEFERELSQVRVMLGIGNPMTSPSPYFALANGVSFINPHKRGPDKNRQDDYREWGRVQHSTLRTLSEPYVYNVEAEGDYSLFIGAIRRALDNPIDPYVSEYHEIEGLDERVREWMETDWEAEAQRILDLRKQGIETQNTREAAVFEM</sequence>
<dbReference type="AlphaFoldDB" id="A0A427XV77"/>
<keyword evidence="14" id="KW-0732">Signal</keyword>
<keyword evidence="5" id="KW-0328">Glycosyltransferase</keyword>
<dbReference type="STRING" id="105984.A0A427XV77"/>
<evidence type="ECO:0000256" key="3">
    <source>
        <dbReference type="ARBA" id="ARBA00007477"/>
    </source>
</evidence>
<proteinExistence type="inferred from homology"/>
<dbReference type="Proteomes" id="UP000279236">
    <property type="component" value="Unassembled WGS sequence"/>
</dbReference>
<evidence type="ECO:0000256" key="9">
    <source>
        <dbReference type="ARBA" id="ARBA00022989"/>
    </source>
</evidence>
<evidence type="ECO:0000256" key="1">
    <source>
        <dbReference type="ARBA" id="ARBA00004323"/>
    </source>
</evidence>
<evidence type="ECO:0000256" key="11">
    <source>
        <dbReference type="ARBA" id="ARBA00023136"/>
    </source>
</evidence>
<accession>A0A427XV77</accession>
<keyword evidence="11" id="KW-0472">Membrane</keyword>
<comment type="caution">
    <text evidence="16">The sequence shown here is derived from an EMBL/GenBank/DDBJ whole genome shotgun (WGS) entry which is preliminary data.</text>
</comment>
<dbReference type="EMBL" id="RSCE01000005">
    <property type="protein sequence ID" value="RSH82779.1"/>
    <property type="molecule type" value="Genomic_DNA"/>
</dbReference>
<reference evidence="16 17" key="1">
    <citation type="submission" date="2018-11" db="EMBL/GenBank/DDBJ databases">
        <title>Genome sequence of Apiotrichum porosum DSM 27194.</title>
        <authorList>
            <person name="Aliyu H."/>
            <person name="Gorte O."/>
            <person name="Ochsenreither K."/>
        </authorList>
    </citation>
    <scope>NUCLEOTIDE SEQUENCE [LARGE SCALE GENOMIC DNA]</scope>
    <source>
        <strain evidence="16 17">DSM 27194</strain>
    </source>
</reference>
<dbReference type="GO" id="GO:0006487">
    <property type="term" value="P:protein N-linked glycosylation"/>
    <property type="evidence" value="ECO:0007669"/>
    <property type="project" value="TreeGrafter"/>
</dbReference>
<keyword evidence="8" id="KW-0735">Signal-anchor</keyword>
<dbReference type="Pfam" id="PF15024">
    <property type="entry name" value="Glyco_transf_18"/>
    <property type="match status" value="1"/>
</dbReference>
<keyword evidence="12" id="KW-0325">Glycoprotein</keyword>
<dbReference type="InterPro" id="IPR052105">
    <property type="entry name" value="MGAT5_Glycosyltransferase"/>
</dbReference>
<dbReference type="GO" id="GO:0030144">
    <property type="term" value="F:alpha-1,6-mannosylglycoprotein 6-beta-N-acetylglucosaminyltransferase activity"/>
    <property type="evidence" value="ECO:0007669"/>
    <property type="project" value="UniProtKB-EC"/>
</dbReference>
<comment type="catalytic activity">
    <reaction evidence="13">
        <text>N(4)-{beta-D-GlcNAc-(1-&gt;2)-[beta-D-GlcNAc-(1-&gt;4)]-alpha-D-Man-(1-&gt;3)-[beta-D-GlcNAc-(1-&gt;2)-alpha-D-Man-(1-&gt;6)]-beta-D-Man-(1-&gt;4)-beta-D-GlcNAc-(1-&gt;4)-beta-D-GlcNAc}-L-asparaginyl-[protein] + UDP-N-acetyl-alpha-D-glucosamine = N(4)-{beta-D-GlcNAc-(1-&gt;2)-[beta-D-GlcNAc-(1-&gt;4)]-alpha-D-Man-(1-&gt;3)-[beta-D-GlcNAc-(1-&gt;2)-[beta-D-GlcNAc-(1-&gt;6)]-alpha-D-Man-(1-&gt;6)]-beta-D-Man-(1-&gt;4)-beta-D-GlcNAc-(1-&gt;4)-beta-D-GlcNAc}-L-asparaginyl-[protein] + UDP + H(+)</text>
        <dbReference type="Rhea" id="RHEA:16921"/>
        <dbReference type="Rhea" id="RHEA-COMP:14374"/>
        <dbReference type="Rhea" id="RHEA-COMP:14377"/>
        <dbReference type="ChEBI" id="CHEBI:15378"/>
        <dbReference type="ChEBI" id="CHEBI:57705"/>
        <dbReference type="ChEBI" id="CHEBI:58223"/>
        <dbReference type="ChEBI" id="CHEBI:139507"/>
        <dbReference type="ChEBI" id="CHEBI:139510"/>
        <dbReference type="EC" id="2.4.1.155"/>
    </reaction>
</comment>
<dbReference type="UniPathway" id="UPA00378"/>
<dbReference type="PANTHER" id="PTHR15075">
    <property type="entry name" value="ALPHA-MANNOSIDE BETA-1,6-N-ACETYLGLUCOSAMINYLTRANSFERASE"/>
    <property type="match status" value="1"/>
</dbReference>
<evidence type="ECO:0000256" key="10">
    <source>
        <dbReference type="ARBA" id="ARBA00023034"/>
    </source>
</evidence>
<keyword evidence="9" id="KW-1133">Transmembrane helix</keyword>
<dbReference type="GO" id="GO:0000139">
    <property type="term" value="C:Golgi membrane"/>
    <property type="evidence" value="ECO:0007669"/>
    <property type="project" value="UniProtKB-SubCell"/>
</dbReference>
<dbReference type="OrthoDB" id="2113294at2759"/>
<dbReference type="InterPro" id="IPR026116">
    <property type="entry name" value="GT18_cat"/>
</dbReference>
<evidence type="ECO:0000256" key="12">
    <source>
        <dbReference type="ARBA" id="ARBA00023180"/>
    </source>
</evidence>
<evidence type="ECO:0000256" key="7">
    <source>
        <dbReference type="ARBA" id="ARBA00022692"/>
    </source>
</evidence>
<feature type="domain" description="Glycosyltransferase family 18 catalytic" evidence="15">
    <location>
        <begin position="332"/>
        <end position="469"/>
    </location>
</feature>
<evidence type="ECO:0000256" key="4">
    <source>
        <dbReference type="ARBA" id="ARBA00012671"/>
    </source>
</evidence>
<keyword evidence="10" id="KW-0333">Golgi apparatus</keyword>
<evidence type="ECO:0000256" key="13">
    <source>
        <dbReference type="ARBA" id="ARBA00048243"/>
    </source>
</evidence>
<feature type="signal peptide" evidence="14">
    <location>
        <begin position="1"/>
        <end position="26"/>
    </location>
</feature>
<evidence type="ECO:0000256" key="2">
    <source>
        <dbReference type="ARBA" id="ARBA00004922"/>
    </source>
</evidence>
<protein>
    <recommendedName>
        <fullName evidence="4">alpha-1,6-mannosyl-glycoprotein 6-beta-N-acetylglucosaminyltransferase</fullName>
        <ecNumber evidence="4">2.4.1.155</ecNumber>
    </recommendedName>
</protein>
<gene>
    <name evidence="16" type="ORF">EHS24_007774</name>
</gene>
<evidence type="ECO:0000256" key="5">
    <source>
        <dbReference type="ARBA" id="ARBA00022676"/>
    </source>
</evidence>
<evidence type="ECO:0000313" key="16">
    <source>
        <dbReference type="EMBL" id="RSH82779.1"/>
    </source>
</evidence>
<keyword evidence="6" id="KW-0808">Transferase</keyword>
<evidence type="ECO:0000256" key="8">
    <source>
        <dbReference type="ARBA" id="ARBA00022968"/>
    </source>
</evidence>
<organism evidence="16 17">
    <name type="scientific">Apiotrichum porosum</name>
    <dbReference type="NCBI Taxonomy" id="105984"/>
    <lineage>
        <taxon>Eukaryota</taxon>
        <taxon>Fungi</taxon>
        <taxon>Dikarya</taxon>
        <taxon>Basidiomycota</taxon>
        <taxon>Agaricomycotina</taxon>
        <taxon>Tremellomycetes</taxon>
        <taxon>Trichosporonales</taxon>
        <taxon>Trichosporonaceae</taxon>
        <taxon>Apiotrichum</taxon>
    </lineage>
</organism>
<comment type="subcellular location">
    <subcellularLocation>
        <location evidence="1">Golgi apparatus membrane</location>
        <topology evidence="1">Single-pass type II membrane protein</topology>
    </subcellularLocation>
</comment>
<dbReference type="PANTHER" id="PTHR15075:SF2">
    <property type="entry name" value="ALPHA-1,6-MANNOSYLGLYCOPROTEIN 6-BETA-N-ACETYLGLUCOSAMINYLTRANSFERASE"/>
    <property type="match status" value="1"/>
</dbReference>
<name>A0A427XV77_9TREE</name>